<feature type="compositionally biased region" description="Polar residues" evidence="1">
    <location>
        <begin position="92"/>
        <end position="104"/>
    </location>
</feature>
<evidence type="ECO:0000256" key="1">
    <source>
        <dbReference type="SAM" id="MobiDB-lite"/>
    </source>
</evidence>
<dbReference type="Proteomes" id="UP001159363">
    <property type="component" value="Chromosome 8"/>
</dbReference>
<name>A0ABQ9GUK3_9NEOP</name>
<keyword evidence="3" id="KW-1185">Reference proteome</keyword>
<evidence type="ECO:0000313" key="3">
    <source>
        <dbReference type="Proteomes" id="UP001159363"/>
    </source>
</evidence>
<protein>
    <submittedName>
        <fullName evidence="2">Uncharacterized protein</fullName>
    </submittedName>
</protein>
<evidence type="ECO:0000313" key="2">
    <source>
        <dbReference type="EMBL" id="KAJ8875704.1"/>
    </source>
</evidence>
<reference evidence="2 3" key="1">
    <citation type="submission" date="2023-02" db="EMBL/GenBank/DDBJ databases">
        <title>LHISI_Scaffold_Assembly.</title>
        <authorList>
            <person name="Stuart O.P."/>
            <person name="Cleave R."/>
            <person name="Magrath M.J.L."/>
            <person name="Mikheyev A.S."/>
        </authorList>
    </citation>
    <scope>NUCLEOTIDE SEQUENCE [LARGE SCALE GENOMIC DNA]</scope>
    <source>
        <strain evidence="2">Daus_M_001</strain>
        <tissue evidence="2">Leg muscle</tissue>
    </source>
</reference>
<dbReference type="EMBL" id="JARBHB010000009">
    <property type="protein sequence ID" value="KAJ8875704.1"/>
    <property type="molecule type" value="Genomic_DNA"/>
</dbReference>
<organism evidence="2 3">
    <name type="scientific">Dryococelus australis</name>
    <dbReference type="NCBI Taxonomy" id="614101"/>
    <lineage>
        <taxon>Eukaryota</taxon>
        <taxon>Metazoa</taxon>
        <taxon>Ecdysozoa</taxon>
        <taxon>Arthropoda</taxon>
        <taxon>Hexapoda</taxon>
        <taxon>Insecta</taxon>
        <taxon>Pterygota</taxon>
        <taxon>Neoptera</taxon>
        <taxon>Polyneoptera</taxon>
        <taxon>Phasmatodea</taxon>
        <taxon>Verophasmatodea</taxon>
        <taxon>Anareolatae</taxon>
        <taxon>Phasmatidae</taxon>
        <taxon>Eurycanthinae</taxon>
        <taxon>Dryococelus</taxon>
    </lineage>
</organism>
<feature type="region of interest" description="Disordered" evidence="1">
    <location>
        <begin position="79"/>
        <end position="114"/>
    </location>
</feature>
<accession>A0ABQ9GUK3</accession>
<proteinExistence type="predicted"/>
<comment type="caution">
    <text evidence="2">The sequence shown here is derived from an EMBL/GenBank/DDBJ whole genome shotgun (WGS) entry which is preliminary data.</text>
</comment>
<gene>
    <name evidence="2" type="ORF">PR048_023603</name>
</gene>
<sequence length="478" mass="53176">MKRALLIPQRLQHATVFSPPGLKSELFTDKFLLPVHATSPPCCYMRASPPGCQTRSCRWICARVYQALPYIREIPRRISHARRTEPKRRNTNHCAQRRSSFSSVTERKMKTGKSRTERSADHHLCYLSMKGDFLFEIYSSMWSLSDMSSKNAQFDCSPPIEGNKVGFPAGSLLDFLMRESCRTMPLVDGFSRGSSVPRSFIPTLLHTHFTLIGAQELDAYPFAYWLHQALGIGLVSDWLTHTANNFLLAGLPAGEAKFTFLDRRVASDAVRLSRHELYRPLCTGASVCKAPSGASHSRRVQPQIIMNCVFLKFLTTPECQGGGNRKNPKKIRGLATSSGTIPTCENPGVTRLGIEPGSTWWEASSLIAQPPRTLNCVRKDCFWIQGFSSSVAVFEMGCVDNMDLKSYIWELDKYSMGLQKPFANNLKSLIGPAAIGESAVEFDESLDLSAGKPAEQLDGSVDLHLSLGTWTTPRSEVL</sequence>
<feature type="compositionally biased region" description="Basic and acidic residues" evidence="1">
    <location>
        <begin position="105"/>
        <end position="114"/>
    </location>
</feature>